<evidence type="ECO:0000256" key="6">
    <source>
        <dbReference type="ARBA" id="ARBA00022792"/>
    </source>
</evidence>
<keyword evidence="4" id="KW-0138">CF(0)</keyword>
<reference evidence="15 16" key="1">
    <citation type="submission" date="2024-09" db="EMBL/GenBank/DDBJ databases">
        <title>A chromosome-level genome assembly of Gray's grenadier anchovy, Coilia grayii.</title>
        <authorList>
            <person name="Fu Z."/>
        </authorList>
    </citation>
    <scope>NUCLEOTIDE SEQUENCE [LARGE SCALE GENOMIC DNA]</scope>
    <source>
        <strain evidence="15">G4</strain>
        <tissue evidence="15">Muscle</tissue>
    </source>
</reference>
<dbReference type="PANTHER" id="PTHR12441:SF14">
    <property type="entry name" value="ATP SYNTHASE-COUPLING FACTOR 6, MITOCHONDRIAL"/>
    <property type="match status" value="1"/>
</dbReference>
<protein>
    <recommendedName>
        <fullName evidence="13">ATP synthase peripheral stalk subunit F6, mitochondrial</fullName>
    </recommendedName>
    <alternativeName>
        <fullName evidence="10">ATP synthase peripheral stalk subunit F6</fullName>
    </alternativeName>
</protein>
<dbReference type="FunFam" id="1.10.246.110:FF:000001">
    <property type="entry name" value="ATP synthase-coupling factor 6, mitochondrial"/>
    <property type="match status" value="1"/>
</dbReference>
<evidence type="ECO:0000313" key="16">
    <source>
        <dbReference type="Proteomes" id="UP001591681"/>
    </source>
</evidence>
<comment type="subcellular location">
    <subcellularLocation>
        <location evidence="1">Mitochondrion inner membrane</location>
    </subcellularLocation>
</comment>
<feature type="region of interest" description="Disordered" evidence="14">
    <location>
        <begin position="874"/>
        <end position="902"/>
    </location>
</feature>
<evidence type="ECO:0000256" key="10">
    <source>
        <dbReference type="ARBA" id="ARBA00029863"/>
    </source>
</evidence>
<comment type="similarity">
    <text evidence="2">Belongs to the eukaryotic ATPase subunit F6 family.</text>
</comment>
<feature type="region of interest" description="Disordered" evidence="14">
    <location>
        <begin position="1101"/>
        <end position="1124"/>
    </location>
</feature>
<dbReference type="Gene3D" id="1.10.246.110">
    <property type="entry name" value="Mitochondrial ATP synthase-coupling factor 6"/>
    <property type="match status" value="1"/>
</dbReference>
<dbReference type="PANTHER" id="PTHR12441">
    <property type="entry name" value="ATP SYNTHASE COUPLING FACTOR 6, MITOCHONDRIAL"/>
    <property type="match status" value="1"/>
</dbReference>
<dbReference type="Pfam" id="PF05511">
    <property type="entry name" value="ATP-synt_F6"/>
    <property type="match status" value="1"/>
</dbReference>
<keyword evidence="16" id="KW-1185">Reference proteome</keyword>
<evidence type="ECO:0000256" key="11">
    <source>
        <dbReference type="ARBA" id="ARBA00059339"/>
    </source>
</evidence>
<comment type="function">
    <text evidence="11">Subunit F6, of the mitochondrial membrane ATP synthase complex (F(1)F(0) ATP synthase or Complex V) that produces ATP from ADP in the presence of a proton gradient across the membrane which is generated by electron transport complexes of the respiratory chain. ATP synthase complex consist of a soluble F(1) head domain - the catalytic core - and a membrane F(1) domain - the membrane proton channel. These two domains are linked by a central stalk rotating inside the F(1) region and a stationary peripheral stalk. During catalysis, ATP synthesis in the catalytic domain of F(1) is coupled via a rotary mechanism of the central stalk subunits to proton translocation. In vivo, can only synthesize ATP although its ATP hydrolase activity can be activated artificially in vitro. Part of the complex F(0) domain. Part of the complex F(0) domain and the peripheric stalk, which acts as a stator to hold the catalytic alpha(3)beta(3) subcomplex and subunit a/ATP6 static relative to the rotary elements.</text>
</comment>
<keyword evidence="7" id="KW-0406">Ion transport</keyword>
<proteinExistence type="inferred from homology"/>
<sequence>MATSFLRMGRSCCGLKSFQVNVCASWNRLSVVSYSSRLGDTQNKEPRRTHVKKVKPKPKLDVAQLLLSLGMKPTARPSTATKSAVTDAPRHTEPTASAPLTVRTSPPVPASKFAPAPASAASAPPPARPTSSVDSAIPPFSAAAVSHLPTRGPSSPSAAFGEPAESASTSPPPCSASLQAEPNTIPPLERSASAPAEPNTSPALGDVMETLSASAAAPSKPSEHTESKSAASCEIPSQETTGTPDVAVLEVSSPSAHQAAPSLVGDVDYSSTSETFPFPAVDCDSLPGPSPVYTAPSVSPLIDPISQTVSSTSAQETGTALREDTTGAGPKNIISVVTPGVTELPTPPETMSGVTVEVTEALTAPGIMSSVTPQVTETLTTPESISGVTVEVTQTLTTPENMSGVTPQVSSDAEAISYENTSVFSAPGDLVSATEPPKQPYFSLDPSVGEAASDSDSLELSTLRDSATGEFVPPQSPVSAPETGACKADAIKTNPEVEQPITADDVTILEDIACTSKLISAPTATTTEAVSLDEAAVVLEDVIIPDLTHDVDALSLLEMESFLGTVSHPKVTADDDSVAQSTPSADATSLQVGSGLEIAPFLENSSVPDLTPHLEAVSLLEVASFLETVPVPDITECSKESAEPAISLEDVTVPDFTSSLEAVSLLEVGEVLQDISAPEEVGSVPGVSSLQADISHSSPAADTDAVSLLEVAPSLRDALVPDLTPQLEAVSLLEVAHFLESMPDTEATTVTCENVSSEGTTNKNTSPPPKGIFLPNAELQLECTAVPAAEAMSPELLGAAESPQLDPMLADISTTTPADSASISAPSHTVTLTTPSDTLTGDISSMAFIEPVISMPPPDTMTLATPDRLTQDMSTATTEPITSTTPTDTVTSATPLDTLPGDMLDTSPSDELTENVSSTATTDTITLITPTNTITSTTPLDTLLGDMLATSATSPSDELTENVSTDPSTLITPTETVTSATTLDMLIGDTLTTPVSYIPSSTTPSHPLTGDISSTTTIESVTAITPTDTVTSATPLDTLLKYITLVTSTAPTDKITSATLDTAPSTTPSGALHGGNTTAHVPQLTADGFTDESAAGQEILPGSAESLSPPTPLIDPPLDTQDVSTDALTGATTEELHQESSEARLDPVQRLFLEKIREYATHSPAEGGGLEAGSEFHRRLAEEEAKLQRLYGGHDLTEFPEFKFPGG</sequence>
<evidence type="ECO:0000256" key="4">
    <source>
        <dbReference type="ARBA" id="ARBA00022547"/>
    </source>
</evidence>
<feature type="region of interest" description="Disordered" evidence="14">
    <location>
        <begin position="71"/>
        <end position="260"/>
    </location>
</feature>
<dbReference type="GO" id="GO:1902600">
    <property type="term" value="P:proton transmembrane transport"/>
    <property type="evidence" value="ECO:0007669"/>
    <property type="project" value="UniProtKB-KW"/>
</dbReference>
<dbReference type="GO" id="GO:0045259">
    <property type="term" value="C:proton-transporting ATP synthase complex"/>
    <property type="evidence" value="ECO:0007669"/>
    <property type="project" value="UniProtKB-KW"/>
</dbReference>
<evidence type="ECO:0000256" key="9">
    <source>
        <dbReference type="ARBA" id="ARBA00023136"/>
    </source>
</evidence>
<dbReference type="EMBL" id="JBHFQA010000014">
    <property type="protein sequence ID" value="KAL2087376.1"/>
    <property type="molecule type" value="Genomic_DNA"/>
</dbReference>
<dbReference type="InterPro" id="IPR036204">
    <property type="entry name" value="ATP_synth_f6_sf_mt"/>
</dbReference>
<dbReference type="Proteomes" id="UP001591681">
    <property type="component" value="Unassembled WGS sequence"/>
</dbReference>
<feature type="region of interest" description="Disordered" evidence="14">
    <location>
        <begin position="1057"/>
        <end position="1081"/>
    </location>
</feature>
<dbReference type="GO" id="GO:0005743">
    <property type="term" value="C:mitochondrial inner membrane"/>
    <property type="evidence" value="ECO:0007669"/>
    <property type="project" value="UniProtKB-SubCell"/>
</dbReference>
<evidence type="ECO:0000256" key="3">
    <source>
        <dbReference type="ARBA" id="ARBA00022448"/>
    </source>
</evidence>
<gene>
    <name evidence="15" type="ORF">ACEWY4_016204</name>
</gene>
<organism evidence="15 16">
    <name type="scientific">Coilia grayii</name>
    <name type="common">Gray's grenadier anchovy</name>
    <dbReference type="NCBI Taxonomy" id="363190"/>
    <lineage>
        <taxon>Eukaryota</taxon>
        <taxon>Metazoa</taxon>
        <taxon>Chordata</taxon>
        <taxon>Craniata</taxon>
        <taxon>Vertebrata</taxon>
        <taxon>Euteleostomi</taxon>
        <taxon>Actinopterygii</taxon>
        <taxon>Neopterygii</taxon>
        <taxon>Teleostei</taxon>
        <taxon>Clupei</taxon>
        <taxon>Clupeiformes</taxon>
        <taxon>Clupeoidei</taxon>
        <taxon>Engraulidae</taxon>
        <taxon>Coilinae</taxon>
        <taxon>Coilia</taxon>
    </lineage>
</organism>
<accession>A0ABD1JKX1</accession>
<evidence type="ECO:0000313" key="15">
    <source>
        <dbReference type="EMBL" id="KAL2087376.1"/>
    </source>
</evidence>
<dbReference type="InterPro" id="IPR008387">
    <property type="entry name" value="ATP_synth_f6_mt"/>
</dbReference>
<evidence type="ECO:0000256" key="8">
    <source>
        <dbReference type="ARBA" id="ARBA00023128"/>
    </source>
</evidence>
<feature type="compositionally biased region" description="Polar residues" evidence="14">
    <location>
        <begin position="1057"/>
        <end position="1080"/>
    </location>
</feature>
<evidence type="ECO:0000256" key="12">
    <source>
        <dbReference type="ARBA" id="ARBA00064647"/>
    </source>
</evidence>
<keyword evidence="5" id="KW-0375">Hydrogen ion transport</keyword>
<evidence type="ECO:0000256" key="14">
    <source>
        <dbReference type="SAM" id="MobiDB-lite"/>
    </source>
</evidence>
<keyword evidence="3" id="KW-0813">Transport</keyword>
<evidence type="ECO:0000256" key="13">
    <source>
        <dbReference type="ARBA" id="ARBA00073749"/>
    </source>
</evidence>
<feature type="compositionally biased region" description="Low complexity" evidence="14">
    <location>
        <begin position="829"/>
        <end position="839"/>
    </location>
</feature>
<keyword evidence="6" id="KW-0999">Mitochondrion inner membrane</keyword>
<comment type="subunit">
    <text evidence="12">Component of the ATP synthase complex composed at least of ATP5F1A/subunit alpha, ATP5F1B/subunit beta, ATP5MC1/subunit c (homooctomer), MT-ATP6/subunit a, MT-ATP8/subunit 8, ATP5ME/subunit e, ATP5MF/subunit f, ATP5MG/subunit g, ATP5MK/subunit k, ATP5MJ/subunit j, ATP5F1C/subunit gamma, ATP5F1D/subunit delta, ATP5F1E/subunit epsilon, ATP5PF/subunit F6, ATP5PB/subunit b, ATP5PD/subunit d, ATP5PO/subunit OSCP. ATP synthase complex consists of a soluble F(1) head domain (subunits alpha(3) and beta(3)) - the catalytic core - and a membrane F(0) domain - the membrane proton channel (subunits c, a, 8, e, f, g, k and j). These two domains are linked by a central stalk (subunits gamma, delta, and epsilon) rotating inside the F1 region and a stationary peripheral stalk (subunits F6, b, d, and OSCP).</text>
</comment>
<keyword evidence="9" id="KW-0472">Membrane</keyword>
<evidence type="ECO:0000256" key="1">
    <source>
        <dbReference type="ARBA" id="ARBA00004273"/>
    </source>
</evidence>
<feature type="compositionally biased region" description="Polar residues" evidence="14">
    <location>
        <begin position="814"/>
        <end position="828"/>
    </location>
</feature>
<feature type="compositionally biased region" description="Low complexity" evidence="14">
    <location>
        <begin position="874"/>
        <end position="895"/>
    </location>
</feature>
<dbReference type="SUPFAM" id="SSF111357">
    <property type="entry name" value="Mitochondrial ATP synthase coupling factor 6"/>
    <property type="match status" value="1"/>
</dbReference>
<keyword evidence="8" id="KW-0496">Mitochondrion</keyword>
<feature type="region of interest" description="Disordered" evidence="14">
    <location>
        <begin position="814"/>
        <end position="839"/>
    </location>
</feature>
<feature type="compositionally biased region" description="Low complexity" evidence="14">
    <location>
        <begin position="110"/>
        <end position="122"/>
    </location>
</feature>
<comment type="caution">
    <text evidence="15">The sequence shown here is derived from an EMBL/GenBank/DDBJ whole genome shotgun (WGS) entry which is preliminary data.</text>
</comment>
<name>A0ABD1JKX1_9TELE</name>
<evidence type="ECO:0000256" key="2">
    <source>
        <dbReference type="ARBA" id="ARBA00007346"/>
    </source>
</evidence>
<evidence type="ECO:0000256" key="5">
    <source>
        <dbReference type="ARBA" id="ARBA00022781"/>
    </source>
</evidence>
<evidence type="ECO:0000256" key="7">
    <source>
        <dbReference type="ARBA" id="ARBA00023065"/>
    </source>
</evidence>
<dbReference type="AlphaFoldDB" id="A0ABD1JKX1"/>